<dbReference type="EMBL" id="MU155260">
    <property type="protein sequence ID" value="KAF9477468.1"/>
    <property type="molecule type" value="Genomic_DNA"/>
</dbReference>
<organism evidence="2 3">
    <name type="scientific">Pholiota conissans</name>
    <dbReference type="NCBI Taxonomy" id="109636"/>
    <lineage>
        <taxon>Eukaryota</taxon>
        <taxon>Fungi</taxon>
        <taxon>Dikarya</taxon>
        <taxon>Basidiomycota</taxon>
        <taxon>Agaricomycotina</taxon>
        <taxon>Agaricomycetes</taxon>
        <taxon>Agaricomycetidae</taxon>
        <taxon>Agaricales</taxon>
        <taxon>Agaricineae</taxon>
        <taxon>Strophariaceae</taxon>
        <taxon>Pholiota</taxon>
    </lineage>
</organism>
<comment type="caution">
    <text evidence="2">The sequence shown here is derived from an EMBL/GenBank/DDBJ whole genome shotgun (WGS) entry which is preliminary data.</text>
</comment>
<evidence type="ECO:0000256" key="1">
    <source>
        <dbReference type="SAM" id="MobiDB-lite"/>
    </source>
</evidence>
<feature type="compositionally biased region" description="Polar residues" evidence="1">
    <location>
        <begin position="168"/>
        <end position="182"/>
    </location>
</feature>
<reference evidence="2" key="1">
    <citation type="submission" date="2020-11" db="EMBL/GenBank/DDBJ databases">
        <authorList>
            <consortium name="DOE Joint Genome Institute"/>
            <person name="Ahrendt S."/>
            <person name="Riley R."/>
            <person name="Andreopoulos W."/>
            <person name="Labutti K."/>
            <person name="Pangilinan J."/>
            <person name="Ruiz-Duenas F.J."/>
            <person name="Barrasa J.M."/>
            <person name="Sanchez-Garcia M."/>
            <person name="Camarero S."/>
            <person name="Miyauchi S."/>
            <person name="Serrano A."/>
            <person name="Linde D."/>
            <person name="Babiker R."/>
            <person name="Drula E."/>
            <person name="Ayuso-Fernandez I."/>
            <person name="Pacheco R."/>
            <person name="Padilla G."/>
            <person name="Ferreira P."/>
            <person name="Barriuso J."/>
            <person name="Kellner H."/>
            <person name="Castanera R."/>
            <person name="Alfaro M."/>
            <person name="Ramirez L."/>
            <person name="Pisabarro A.G."/>
            <person name="Kuo A."/>
            <person name="Tritt A."/>
            <person name="Lipzen A."/>
            <person name="He G."/>
            <person name="Yan M."/>
            <person name="Ng V."/>
            <person name="Cullen D."/>
            <person name="Martin F."/>
            <person name="Rosso M.-N."/>
            <person name="Henrissat B."/>
            <person name="Hibbett D."/>
            <person name="Martinez A.T."/>
            <person name="Grigoriev I.V."/>
        </authorList>
    </citation>
    <scope>NUCLEOTIDE SEQUENCE</scope>
    <source>
        <strain evidence="2">CIRM-BRFM 674</strain>
    </source>
</reference>
<sequence length="242" mass="26590">MNPLSHLPNTAEVDAYNQSPAAVDALGWNEPMPGVYTSDPPTPVRGPIPQHRLPAHKDDAACEHSSSQGSEYSPNTIQNILLPASEVETEETEIYRSTGRPTPSVHRDADNCMHYPSCVNNANCIHRHSNPQQASSASTQPTAAPSTFPNQTALPRISQAGQERTMETTEYASSSLQNPQYDTTERKPKVEEEHHQDTKTKVNAKPNLGDRIIGKTEEVAGKITRNITLQEKGEARRIHGKN</sequence>
<feature type="compositionally biased region" description="Basic and acidic residues" evidence="1">
    <location>
        <begin position="183"/>
        <end position="200"/>
    </location>
</feature>
<protein>
    <submittedName>
        <fullName evidence="2">Uncharacterized protein</fullName>
    </submittedName>
</protein>
<accession>A0A9P5YX91</accession>
<feature type="compositionally biased region" description="Low complexity" evidence="1">
    <location>
        <begin position="131"/>
        <end position="147"/>
    </location>
</feature>
<name>A0A9P5YX91_9AGAR</name>
<dbReference type="Proteomes" id="UP000807469">
    <property type="component" value="Unassembled WGS sequence"/>
</dbReference>
<dbReference type="OrthoDB" id="3210574at2759"/>
<keyword evidence="3" id="KW-1185">Reference proteome</keyword>
<gene>
    <name evidence="2" type="ORF">BDN70DRAFT_994940</name>
</gene>
<evidence type="ECO:0000313" key="2">
    <source>
        <dbReference type="EMBL" id="KAF9477468.1"/>
    </source>
</evidence>
<proteinExistence type="predicted"/>
<evidence type="ECO:0000313" key="3">
    <source>
        <dbReference type="Proteomes" id="UP000807469"/>
    </source>
</evidence>
<feature type="region of interest" description="Disordered" evidence="1">
    <location>
        <begin position="129"/>
        <end position="206"/>
    </location>
</feature>
<dbReference type="AlphaFoldDB" id="A0A9P5YX91"/>